<dbReference type="SUPFAM" id="SSF52172">
    <property type="entry name" value="CheY-like"/>
    <property type="match status" value="1"/>
</dbReference>
<dbReference type="PROSITE" id="PS00622">
    <property type="entry name" value="HTH_LUXR_1"/>
    <property type="match status" value="1"/>
</dbReference>
<dbReference type="InterPro" id="IPR036388">
    <property type="entry name" value="WH-like_DNA-bd_sf"/>
</dbReference>
<evidence type="ECO:0000256" key="3">
    <source>
        <dbReference type="ARBA" id="ARBA00023163"/>
    </source>
</evidence>
<keyword evidence="3" id="KW-0804">Transcription</keyword>
<keyword evidence="1" id="KW-0805">Transcription regulation</keyword>
<dbReference type="InterPro" id="IPR000792">
    <property type="entry name" value="Tscrpt_reg_LuxR_C"/>
</dbReference>
<dbReference type="EMBL" id="JAKZJU020000001">
    <property type="protein sequence ID" value="MDL2060277.1"/>
    <property type="molecule type" value="Genomic_DNA"/>
</dbReference>
<gene>
    <name evidence="7" type="ORF">MUN46_010050</name>
</gene>
<organism evidence="7 8">
    <name type="scientific">Mesosutterella faecium</name>
    <dbReference type="NCBI Taxonomy" id="2925194"/>
    <lineage>
        <taxon>Bacteria</taxon>
        <taxon>Pseudomonadati</taxon>
        <taxon>Pseudomonadota</taxon>
        <taxon>Betaproteobacteria</taxon>
        <taxon>Burkholderiales</taxon>
        <taxon>Sutterellaceae</taxon>
        <taxon>Mesosutterella</taxon>
    </lineage>
</organism>
<dbReference type="RefSeq" id="WP_243376716.1">
    <property type="nucleotide sequence ID" value="NZ_JAKZJU020000001.1"/>
</dbReference>
<feature type="domain" description="HTH luxR-type" evidence="5">
    <location>
        <begin position="140"/>
        <end position="205"/>
    </location>
</feature>
<proteinExistence type="predicted"/>
<dbReference type="SMART" id="SM00421">
    <property type="entry name" value="HTH_LUXR"/>
    <property type="match status" value="1"/>
</dbReference>
<accession>A0ABT7IPH7</accession>
<dbReference type="InterPro" id="IPR016032">
    <property type="entry name" value="Sig_transdc_resp-reg_C-effctor"/>
</dbReference>
<dbReference type="Proteomes" id="UP001165481">
    <property type="component" value="Unassembled WGS sequence"/>
</dbReference>
<dbReference type="PANTHER" id="PTHR44688:SF16">
    <property type="entry name" value="DNA-BINDING TRANSCRIPTIONAL ACTIVATOR DEVR_DOSR"/>
    <property type="match status" value="1"/>
</dbReference>
<comment type="caution">
    <text evidence="7">The sequence shown here is derived from an EMBL/GenBank/DDBJ whole genome shotgun (WGS) entry which is preliminary data.</text>
</comment>
<evidence type="ECO:0000256" key="4">
    <source>
        <dbReference type="PROSITE-ProRule" id="PRU00169"/>
    </source>
</evidence>
<evidence type="ECO:0000259" key="6">
    <source>
        <dbReference type="PROSITE" id="PS50110"/>
    </source>
</evidence>
<feature type="domain" description="Response regulatory" evidence="6">
    <location>
        <begin position="10"/>
        <end position="124"/>
    </location>
</feature>
<protein>
    <submittedName>
        <fullName evidence="7">Response regulator</fullName>
    </submittedName>
</protein>
<dbReference type="Gene3D" id="1.10.10.10">
    <property type="entry name" value="Winged helix-like DNA-binding domain superfamily/Winged helix DNA-binding domain"/>
    <property type="match status" value="1"/>
</dbReference>
<dbReference type="Pfam" id="PF00072">
    <property type="entry name" value="Response_reg"/>
    <property type="match status" value="1"/>
</dbReference>
<dbReference type="SUPFAM" id="SSF46894">
    <property type="entry name" value="C-terminal effector domain of the bipartite response regulators"/>
    <property type="match status" value="1"/>
</dbReference>
<dbReference type="SMART" id="SM00448">
    <property type="entry name" value="REC"/>
    <property type="match status" value="1"/>
</dbReference>
<dbReference type="InterPro" id="IPR011006">
    <property type="entry name" value="CheY-like_superfamily"/>
</dbReference>
<dbReference type="PRINTS" id="PR00038">
    <property type="entry name" value="HTHLUXR"/>
</dbReference>
<keyword evidence="4" id="KW-0597">Phosphoprotein</keyword>
<dbReference type="CDD" id="cd17537">
    <property type="entry name" value="REC_FixJ"/>
    <property type="match status" value="1"/>
</dbReference>
<reference evidence="7" key="1">
    <citation type="submission" date="2023-03" db="EMBL/GenBank/DDBJ databases">
        <title>Mesosutterella sp. nov. isolated from porcine feces.</title>
        <authorList>
            <person name="Yu S."/>
        </authorList>
    </citation>
    <scope>NUCLEOTIDE SEQUENCE</scope>
    <source>
        <strain evidence="7">AGMB02718</strain>
    </source>
</reference>
<keyword evidence="8" id="KW-1185">Reference proteome</keyword>
<dbReference type="PANTHER" id="PTHR44688">
    <property type="entry name" value="DNA-BINDING TRANSCRIPTIONAL ACTIVATOR DEVR_DOSR"/>
    <property type="match status" value="1"/>
</dbReference>
<dbReference type="InterPro" id="IPR001789">
    <property type="entry name" value="Sig_transdc_resp-reg_receiver"/>
</dbReference>
<keyword evidence="2" id="KW-0238">DNA-binding</keyword>
<sequence>MKEEDRQRVLVRIVDDDPDVREAESFMLDCKGWKTRCYDSARAFLVGDASSVPGCLVLDIRMPGMSGIELQAEMRRRGYTLPIIFLTGHADVDSAVKTLRRGAADFLQKPVENERLLESIERCCDLSLAASRGELTGEEAARALSEMSAREAQVSGLIAQGVSNREIASRLGLSERTVQGHRNNIYRRLRVHNEDGFLECLRRAADWKRDNGLD</sequence>
<evidence type="ECO:0000256" key="2">
    <source>
        <dbReference type="ARBA" id="ARBA00023125"/>
    </source>
</evidence>
<evidence type="ECO:0000313" key="8">
    <source>
        <dbReference type="Proteomes" id="UP001165481"/>
    </source>
</evidence>
<dbReference type="PROSITE" id="PS50110">
    <property type="entry name" value="RESPONSE_REGULATORY"/>
    <property type="match status" value="1"/>
</dbReference>
<dbReference type="PROSITE" id="PS50043">
    <property type="entry name" value="HTH_LUXR_2"/>
    <property type="match status" value="1"/>
</dbReference>
<dbReference type="Pfam" id="PF00196">
    <property type="entry name" value="GerE"/>
    <property type="match status" value="1"/>
</dbReference>
<dbReference type="Gene3D" id="3.40.50.2300">
    <property type="match status" value="1"/>
</dbReference>
<feature type="modified residue" description="4-aspartylphosphate" evidence="4">
    <location>
        <position position="59"/>
    </location>
</feature>
<evidence type="ECO:0000259" key="5">
    <source>
        <dbReference type="PROSITE" id="PS50043"/>
    </source>
</evidence>
<evidence type="ECO:0000313" key="7">
    <source>
        <dbReference type="EMBL" id="MDL2060277.1"/>
    </source>
</evidence>
<name>A0ABT7IPH7_9BURK</name>
<evidence type="ECO:0000256" key="1">
    <source>
        <dbReference type="ARBA" id="ARBA00023015"/>
    </source>
</evidence>
<dbReference type="CDD" id="cd06170">
    <property type="entry name" value="LuxR_C_like"/>
    <property type="match status" value="1"/>
</dbReference>